<dbReference type="EMBL" id="UINC01200208">
    <property type="protein sequence ID" value="SVE18988.1"/>
    <property type="molecule type" value="Genomic_DNA"/>
</dbReference>
<dbReference type="Gene3D" id="3.20.20.70">
    <property type="entry name" value="Aldolase class I"/>
    <property type="match status" value="1"/>
</dbReference>
<dbReference type="PANTHER" id="PTHR21235">
    <property type="entry name" value="IMIDAZOLE GLYCEROL PHOSPHATE SYNTHASE SUBUNIT HISF/H IGP SYNTHASE SUBUNIT HISF/H"/>
    <property type="match status" value="1"/>
</dbReference>
<dbReference type="InterPro" id="IPR006062">
    <property type="entry name" value="His_biosynth"/>
</dbReference>
<gene>
    <name evidence="1" type="ORF">METZ01_LOCUS471842</name>
</gene>
<dbReference type="InterPro" id="IPR050064">
    <property type="entry name" value="IGPS_HisA/HisF"/>
</dbReference>
<accession>A0A383BHR8</accession>
<organism evidence="1">
    <name type="scientific">marine metagenome</name>
    <dbReference type="NCBI Taxonomy" id="408172"/>
    <lineage>
        <taxon>unclassified sequences</taxon>
        <taxon>metagenomes</taxon>
        <taxon>ecological metagenomes</taxon>
    </lineage>
</organism>
<dbReference type="GO" id="GO:0000105">
    <property type="term" value="P:L-histidine biosynthetic process"/>
    <property type="evidence" value="ECO:0007669"/>
    <property type="project" value="InterPro"/>
</dbReference>
<dbReference type="SUPFAM" id="SSF51366">
    <property type="entry name" value="Ribulose-phoshate binding barrel"/>
    <property type="match status" value="1"/>
</dbReference>
<evidence type="ECO:0000313" key="1">
    <source>
        <dbReference type="EMBL" id="SVE18988.1"/>
    </source>
</evidence>
<dbReference type="InterPro" id="IPR011060">
    <property type="entry name" value="RibuloseP-bd_barrel"/>
</dbReference>
<dbReference type="AlphaFoldDB" id="A0A383BHR8"/>
<dbReference type="PANTHER" id="PTHR21235:SF2">
    <property type="entry name" value="IMIDAZOLE GLYCEROL PHOSPHATE SYNTHASE HISHF"/>
    <property type="match status" value="1"/>
</dbReference>
<feature type="non-terminal residue" evidence="1">
    <location>
        <position position="183"/>
    </location>
</feature>
<sequence length="183" mass="20569">MLRPRLTVLLMMHQNALYKSINFSNPIYIGDPLNAVRIFNDFYVDELIFVDVDATVNSLEPDYRLIEDVAFVSRMPLCYGGGIKQISQIEKIIALGFEKISISSGAINNPKLIREAADIFGSQSIVGCIDIRKDKKSENYFVYTHNGSRIVNMRPIEVVDLFIESGVGEILVNNISRDGTYKG</sequence>
<name>A0A383BHR8_9ZZZZ</name>
<dbReference type="GO" id="GO:0000107">
    <property type="term" value="F:imidazoleglycerol-phosphate synthase activity"/>
    <property type="evidence" value="ECO:0007669"/>
    <property type="project" value="TreeGrafter"/>
</dbReference>
<dbReference type="Pfam" id="PF00977">
    <property type="entry name" value="His_biosynth"/>
    <property type="match status" value="1"/>
</dbReference>
<proteinExistence type="predicted"/>
<protein>
    <submittedName>
        <fullName evidence="1">Uncharacterized protein</fullName>
    </submittedName>
</protein>
<dbReference type="InterPro" id="IPR013785">
    <property type="entry name" value="Aldolase_TIM"/>
</dbReference>
<reference evidence="1" key="1">
    <citation type="submission" date="2018-05" db="EMBL/GenBank/DDBJ databases">
        <authorList>
            <person name="Lanie J.A."/>
            <person name="Ng W.-L."/>
            <person name="Kazmierczak K.M."/>
            <person name="Andrzejewski T.M."/>
            <person name="Davidsen T.M."/>
            <person name="Wayne K.J."/>
            <person name="Tettelin H."/>
            <person name="Glass J.I."/>
            <person name="Rusch D."/>
            <person name="Podicherti R."/>
            <person name="Tsui H.-C.T."/>
            <person name="Winkler M.E."/>
        </authorList>
    </citation>
    <scope>NUCLEOTIDE SEQUENCE</scope>
</reference>